<evidence type="ECO:0000259" key="4">
    <source>
        <dbReference type="Pfam" id="PF01370"/>
    </source>
</evidence>
<dbReference type="Pfam" id="PF01370">
    <property type="entry name" value="Epimerase"/>
    <property type="match status" value="1"/>
</dbReference>
<keyword evidence="6" id="KW-1185">Reference proteome</keyword>
<dbReference type="Proteomes" id="UP000293519">
    <property type="component" value="Unassembled WGS sequence"/>
</dbReference>
<evidence type="ECO:0000313" key="5">
    <source>
        <dbReference type="EMBL" id="RZS55116.1"/>
    </source>
</evidence>
<dbReference type="PANTHER" id="PTHR43103:SF5">
    <property type="entry name" value="4-EPIMERASE, PUTATIVE (AFU_ORTHOLOGUE AFUA_7G00360)-RELATED"/>
    <property type="match status" value="1"/>
</dbReference>
<dbReference type="OrthoDB" id="9795501at2"/>
<gene>
    <name evidence="5" type="ORF">EV141_2101</name>
</gene>
<evidence type="ECO:0000313" key="6">
    <source>
        <dbReference type="Proteomes" id="UP000293519"/>
    </source>
</evidence>
<comment type="caution">
    <text evidence="5">The sequence shown here is derived from an EMBL/GenBank/DDBJ whole genome shotgun (WGS) entry which is preliminary data.</text>
</comment>
<organism evidence="5 6">
    <name type="scientific">Microcella putealis</name>
    <dbReference type="NCBI Taxonomy" id="337005"/>
    <lineage>
        <taxon>Bacteria</taxon>
        <taxon>Bacillati</taxon>
        <taxon>Actinomycetota</taxon>
        <taxon>Actinomycetes</taxon>
        <taxon>Micrococcales</taxon>
        <taxon>Microbacteriaceae</taxon>
        <taxon>Microcella</taxon>
    </lineage>
</organism>
<feature type="domain" description="NAD-dependent epimerase/dehydratase" evidence="4">
    <location>
        <begin position="3"/>
        <end position="184"/>
    </location>
</feature>
<name>A0A4Q7LKH9_9MICO</name>
<dbReference type="RefSeq" id="WP_130485905.1">
    <property type="nucleotide sequence ID" value="NZ_SGWW01000004.1"/>
</dbReference>
<protein>
    <submittedName>
        <fullName evidence="5">Nucleoside-diphosphate-sugar epimerase</fullName>
    </submittedName>
</protein>
<sequence>MQIIVTGSRGKLGVGVVAALREAGHRVIEFDARGERGPDSVQIDLTDYGQVADAIAGVEERHSGVDAVVHLAAVPAPGIVPDTALITQNLTMTINVFQAARRAGISRIVHASSETLLGIPMAIDPPYVPLDEAAPTRPEFMYAVGKHLEEELARKLVRWDPALRITGLRFSNVMAEEDYAEFPSWQHDTSVRRWNLFGYIDRRDGGQAVLRALENAAPGYDTFIIAAADTVMERPSVELLDAEFPTVPRSRDIVGRETLLDITRARDVLGYAPQHSWRDYV</sequence>
<keyword evidence="2" id="KW-0560">Oxidoreductase</keyword>
<evidence type="ECO:0000256" key="2">
    <source>
        <dbReference type="ARBA" id="ARBA00023002"/>
    </source>
</evidence>
<proteinExistence type="inferred from homology"/>
<dbReference type="GO" id="GO:0016491">
    <property type="term" value="F:oxidoreductase activity"/>
    <property type="evidence" value="ECO:0007669"/>
    <property type="project" value="UniProtKB-KW"/>
</dbReference>
<comment type="similarity">
    <text evidence="1">Belongs to the NAD(P)-dependent epimerase/dehydratase family.</text>
</comment>
<dbReference type="EMBL" id="SGWW01000004">
    <property type="protein sequence ID" value="RZS55116.1"/>
    <property type="molecule type" value="Genomic_DNA"/>
</dbReference>
<dbReference type="InterPro" id="IPR036291">
    <property type="entry name" value="NAD(P)-bd_dom_sf"/>
</dbReference>
<dbReference type="Gene3D" id="3.40.50.720">
    <property type="entry name" value="NAD(P)-binding Rossmann-like Domain"/>
    <property type="match status" value="1"/>
</dbReference>
<keyword evidence="3" id="KW-0520">NAD</keyword>
<accession>A0A4Q7LKH9</accession>
<dbReference type="InterPro" id="IPR001509">
    <property type="entry name" value="Epimerase_deHydtase"/>
</dbReference>
<evidence type="ECO:0000256" key="3">
    <source>
        <dbReference type="ARBA" id="ARBA00023027"/>
    </source>
</evidence>
<dbReference type="SUPFAM" id="SSF51735">
    <property type="entry name" value="NAD(P)-binding Rossmann-fold domains"/>
    <property type="match status" value="1"/>
</dbReference>
<dbReference type="PANTHER" id="PTHR43103">
    <property type="entry name" value="NUCLEOSIDE-DIPHOSPHATE-SUGAR EPIMERASE"/>
    <property type="match status" value="1"/>
</dbReference>
<reference evidence="5 6" key="1">
    <citation type="journal article" date="2015" name="Stand. Genomic Sci.">
        <title>Genomic Encyclopedia of Bacterial and Archaeal Type Strains, Phase III: the genomes of soil and plant-associated and newly described type strains.</title>
        <authorList>
            <person name="Whitman W.B."/>
            <person name="Woyke T."/>
            <person name="Klenk H.P."/>
            <person name="Zhou Y."/>
            <person name="Lilburn T.G."/>
            <person name="Beck B.J."/>
            <person name="De Vos P."/>
            <person name="Vandamme P."/>
            <person name="Eisen J.A."/>
            <person name="Garrity G."/>
            <person name="Hugenholtz P."/>
            <person name="Kyrpides N.C."/>
        </authorList>
    </citation>
    <scope>NUCLEOTIDE SEQUENCE [LARGE SCALE GENOMIC DNA]</scope>
    <source>
        <strain evidence="5 6">CV2</strain>
    </source>
</reference>
<dbReference type="AlphaFoldDB" id="A0A4Q7LKH9"/>
<evidence type="ECO:0000256" key="1">
    <source>
        <dbReference type="ARBA" id="ARBA00007637"/>
    </source>
</evidence>